<reference evidence="3" key="2">
    <citation type="submission" date="2017-12" db="EMBL/GenBank/DDBJ databases">
        <title>Genome sequence of the Bar-tailed Godwit (Limosa lapponica baueri).</title>
        <authorList>
            <person name="Lima N.C.B."/>
            <person name="Parody-Merino A.M."/>
            <person name="Battley P.F."/>
            <person name="Fidler A.E."/>
            <person name="Prosdocimi F."/>
        </authorList>
    </citation>
    <scope>NUCLEOTIDE SEQUENCE [LARGE SCALE GENOMIC DNA]</scope>
</reference>
<protein>
    <submittedName>
        <fullName evidence="2">Uncharacterized protein</fullName>
    </submittedName>
</protein>
<dbReference type="AlphaFoldDB" id="A0A2I0UJG9"/>
<gene>
    <name evidence="2" type="ORF">llap_3493</name>
</gene>
<organism evidence="2 3">
    <name type="scientific">Limosa lapponica baueri</name>
    <dbReference type="NCBI Taxonomy" id="1758121"/>
    <lineage>
        <taxon>Eukaryota</taxon>
        <taxon>Metazoa</taxon>
        <taxon>Chordata</taxon>
        <taxon>Craniata</taxon>
        <taxon>Vertebrata</taxon>
        <taxon>Euteleostomi</taxon>
        <taxon>Archelosauria</taxon>
        <taxon>Archosauria</taxon>
        <taxon>Dinosauria</taxon>
        <taxon>Saurischia</taxon>
        <taxon>Theropoda</taxon>
        <taxon>Coelurosauria</taxon>
        <taxon>Aves</taxon>
        <taxon>Neognathae</taxon>
        <taxon>Neoaves</taxon>
        <taxon>Charadriiformes</taxon>
        <taxon>Scolopacidae</taxon>
        <taxon>Limosa</taxon>
    </lineage>
</organism>
<evidence type="ECO:0000313" key="2">
    <source>
        <dbReference type="EMBL" id="PKU46183.1"/>
    </source>
</evidence>
<proteinExistence type="predicted"/>
<keyword evidence="3" id="KW-1185">Reference proteome</keyword>
<dbReference type="Proteomes" id="UP000233556">
    <property type="component" value="Unassembled WGS sequence"/>
</dbReference>
<reference evidence="3" key="1">
    <citation type="submission" date="2017-11" db="EMBL/GenBank/DDBJ databases">
        <authorList>
            <person name="Lima N.C."/>
            <person name="Parody-Merino A.M."/>
            <person name="Battley P.F."/>
            <person name="Fidler A.E."/>
            <person name="Prosdocimi F."/>
        </authorList>
    </citation>
    <scope>NUCLEOTIDE SEQUENCE [LARGE SCALE GENOMIC DNA]</scope>
</reference>
<evidence type="ECO:0000313" key="3">
    <source>
        <dbReference type="Proteomes" id="UP000233556"/>
    </source>
</evidence>
<feature type="compositionally biased region" description="Basic and acidic residues" evidence="1">
    <location>
        <begin position="1"/>
        <end position="10"/>
    </location>
</feature>
<name>A0A2I0UJG9_LIMLA</name>
<feature type="region of interest" description="Disordered" evidence="1">
    <location>
        <begin position="1"/>
        <end position="76"/>
    </location>
</feature>
<sequence>MLSHELEHLCHSQSPPPRFRPPRRLRNPPPAEAPLPYTPARPAPAPAPAPLAAGPPLRSRPPVPGSDDREAEQNQNSVVFSVAESQALCQGLISTESFATSVILTILKPEKDLDTDVVIVHKLV</sequence>
<feature type="compositionally biased region" description="Pro residues" evidence="1">
    <location>
        <begin position="27"/>
        <end position="49"/>
    </location>
</feature>
<dbReference type="EMBL" id="KZ505723">
    <property type="protein sequence ID" value="PKU46183.1"/>
    <property type="molecule type" value="Genomic_DNA"/>
</dbReference>
<accession>A0A2I0UJG9</accession>
<evidence type="ECO:0000256" key="1">
    <source>
        <dbReference type="SAM" id="MobiDB-lite"/>
    </source>
</evidence>